<keyword evidence="2" id="KW-0732">Signal</keyword>
<reference evidence="3 4" key="1">
    <citation type="submission" date="2020-04" db="EMBL/GenBank/DDBJ databases">
        <authorList>
            <person name="Yin C."/>
        </authorList>
    </citation>
    <scope>NUCLEOTIDE SEQUENCE [LARGE SCALE GENOMIC DNA]</scope>
    <source>
        <strain evidence="3 4">Ak56</strain>
    </source>
</reference>
<organism evidence="3 4">
    <name type="scientific">Chitinophaga eiseniae</name>
    <dbReference type="NCBI Taxonomy" id="634771"/>
    <lineage>
        <taxon>Bacteria</taxon>
        <taxon>Pseudomonadati</taxon>
        <taxon>Bacteroidota</taxon>
        <taxon>Chitinophagia</taxon>
        <taxon>Chitinophagales</taxon>
        <taxon>Chitinophagaceae</taxon>
        <taxon>Chitinophaga</taxon>
    </lineage>
</organism>
<accession>A0A847SVV9</accession>
<sequence length="356" mass="38199">MKKCLFTATLGLLTVCATAQDLQTVTTNGNTTTNRVVLGSTDDGFSKLQVNGGIALSWGLSNTSNRPPVTNGTSFEIRGRSTSYYLDDGFLRLTAGGGTNASTKSYIDLSGYSNVPDMQQNIVFGTSALERMRINAAGFVGIGVAAPTARLEVGGNAKINGPIASIISDPGIGGMIVLDNPAKKTPGTASSWKIMNMSGSYGNSLQFWAYDSLGCPSGLCASRFTLMDNGNVGIGTRNPQSLLAVAGTITAQRVKVTMTGWSDYVFDPGYRLPSLSSVEKYIAGNKHLPDIPAEAEIVRDGLDVGDMQQKQMKKIEELTLYLIDQHKQLEQQQQVIARQQQLLSELADRIKQLEKK</sequence>
<evidence type="ECO:0000256" key="2">
    <source>
        <dbReference type="SAM" id="SignalP"/>
    </source>
</evidence>
<gene>
    <name evidence="3" type="ORF">HGH91_20550</name>
</gene>
<dbReference type="Proteomes" id="UP000552864">
    <property type="component" value="Unassembled WGS sequence"/>
</dbReference>
<keyword evidence="1" id="KW-0175">Coiled coil</keyword>
<proteinExistence type="predicted"/>
<name>A0A847SVV9_9BACT</name>
<evidence type="ECO:0000256" key="1">
    <source>
        <dbReference type="SAM" id="Coils"/>
    </source>
</evidence>
<protein>
    <recommendedName>
        <fullName evidence="5">Chaperone of endosialidase</fullName>
    </recommendedName>
</protein>
<evidence type="ECO:0008006" key="5">
    <source>
        <dbReference type="Google" id="ProtNLM"/>
    </source>
</evidence>
<evidence type="ECO:0000313" key="3">
    <source>
        <dbReference type="EMBL" id="NLR81032.1"/>
    </source>
</evidence>
<feature type="chain" id="PRO_5032562394" description="Chaperone of endosialidase" evidence="2">
    <location>
        <begin position="20"/>
        <end position="356"/>
    </location>
</feature>
<dbReference type="AlphaFoldDB" id="A0A847SVV9"/>
<feature type="coiled-coil region" evidence="1">
    <location>
        <begin position="329"/>
        <end position="356"/>
    </location>
</feature>
<keyword evidence="4" id="KW-1185">Reference proteome</keyword>
<comment type="caution">
    <text evidence="3">The sequence shown here is derived from an EMBL/GenBank/DDBJ whole genome shotgun (WGS) entry which is preliminary data.</text>
</comment>
<dbReference type="EMBL" id="JABAHZ010000005">
    <property type="protein sequence ID" value="NLR81032.1"/>
    <property type="molecule type" value="Genomic_DNA"/>
</dbReference>
<evidence type="ECO:0000313" key="4">
    <source>
        <dbReference type="Proteomes" id="UP000552864"/>
    </source>
</evidence>
<feature type="signal peptide" evidence="2">
    <location>
        <begin position="1"/>
        <end position="19"/>
    </location>
</feature>
<dbReference type="RefSeq" id="WP_168740691.1">
    <property type="nucleotide sequence ID" value="NZ_JABAHZ010000005.1"/>
</dbReference>